<dbReference type="Proteomes" id="UP000480929">
    <property type="component" value="Unassembled WGS sequence"/>
</dbReference>
<protein>
    <recommendedName>
        <fullName evidence="7">DUF5104 domain-containing protein</fullName>
    </recommendedName>
</protein>
<proteinExistence type="predicted"/>
<gene>
    <name evidence="4" type="ORF">GKD88_10800</name>
    <name evidence="3" type="ORF">GKE08_11000</name>
</gene>
<dbReference type="Proteomes" id="UP000433575">
    <property type="component" value="Unassembled WGS sequence"/>
</dbReference>
<evidence type="ECO:0000313" key="4">
    <source>
        <dbReference type="EMBL" id="MSC33608.1"/>
    </source>
</evidence>
<keyword evidence="2" id="KW-0732">Signal</keyword>
<dbReference type="EMBL" id="WKPI01000018">
    <property type="protein sequence ID" value="MSC33608.1"/>
    <property type="molecule type" value="Genomic_DNA"/>
</dbReference>
<evidence type="ECO:0008006" key="7">
    <source>
        <dbReference type="Google" id="ProtNLM"/>
    </source>
</evidence>
<dbReference type="RefSeq" id="WP_154239017.1">
    <property type="nucleotide sequence ID" value="NZ_CALJPI010000021.1"/>
</dbReference>
<sequence>MNKNRLAGRFAAGLALLMLSSACQSAPNPTPLPSDVPPQSKESVSTPEPTLMEPEIPTFFFSNFELDVKKESQAQLISFFDLAEGCTLDNPKEVREPDAALSSLIQQLVEAINTRNTDLYNSLFAQEEARLDRLPVMPEIQEYTIHPQADFTLVDLTWLDCDQTLHSQYWLTLDKTHDLKIDRLREIPDCADRSTVSMGDAAQLSEEFVTALRSSDYFAVLAFFPRTAPCYPQNAEIWNAVTMESAEVQELTSAGTWTAVLITLQIEDPGCTGLIEGNHTYCLVMENIGGSIAIEGFYWIPEAASA</sequence>
<feature type="chain" id="PRO_5026798899" description="DUF5104 domain-containing protein" evidence="2">
    <location>
        <begin position="26"/>
        <end position="306"/>
    </location>
</feature>
<accession>A0A6N7S7J3</accession>
<dbReference type="AlphaFoldDB" id="A0A6N7S7J3"/>
<evidence type="ECO:0000256" key="1">
    <source>
        <dbReference type="SAM" id="MobiDB-lite"/>
    </source>
</evidence>
<reference evidence="5 6" key="1">
    <citation type="journal article" date="2019" name="Nat. Med.">
        <title>A library of human gut bacterial isolates paired with longitudinal multiomics data enables mechanistic microbiome research.</title>
        <authorList>
            <person name="Poyet M."/>
            <person name="Groussin M."/>
            <person name="Gibbons S.M."/>
            <person name="Avila-Pacheco J."/>
            <person name="Jiang X."/>
            <person name="Kearney S.M."/>
            <person name="Perrotta A.R."/>
            <person name="Berdy B."/>
            <person name="Zhao S."/>
            <person name="Lieberman T.D."/>
            <person name="Swanson P.K."/>
            <person name="Smith M."/>
            <person name="Roesemann S."/>
            <person name="Alexander J.E."/>
            <person name="Rich S.A."/>
            <person name="Livny J."/>
            <person name="Vlamakis H."/>
            <person name="Clish C."/>
            <person name="Bullock K."/>
            <person name="Deik A."/>
            <person name="Scott J."/>
            <person name="Pierce K.A."/>
            <person name="Xavier R.J."/>
            <person name="Alm E.J."/>
        </authorList>
    </citation>
    <scope>NUCLEOTIDE SEQUENCE [LARGE SCALE GENOMIC DNA]</scope>
    <source>
        <strain evidence="3 5">BIOML-A4</strain>
        <strain evidence="4 6">BIOML-A5</strain>
    </source>
</reference>
<organism evidence="3 5">
    <name type="scientific">Holdemania massiliensis</name>
    <dbReference type="NCBI Taxonomy" id="1468449"/>
    <lineage>
        <taxon>Bacteria</taxon>
        <taxon>Bacillati</taxon>
        <taxon>Bacillota</taxon>
        <taxon>Erysipelotrichia</taxon>
        <taxon>Erysipelotrichales</taxon>
        <taxon>Erysipelotrichaceae</taxon>
        <taxon>Holdemania</taxon>
    </lineage>
</organism>
<dbReference type="EMBL" id="WKPJ01000016">
    <property type="protein sequence ID" value="MSA89853.1"/>
    <property type="molecule type" value="Genomic_DNA"/>
</dbReference>
<evidence type="ECO:0000313" key="6">
    <source>
        <dbReference type="Proteomes" id="UP000480929"/>
    </source>
</evidence>
<feature type="signal peptide" evidence="2">
    <location>
        <begin position="1"/>
        <end position="25"/>
    </location>
</feature>
<evidence type="ECO:0000256" key="2">
    <source>
        <dbReference type="SAM" id="SignalP"/>
    </source>
</evidence>
<dbReference type="PROSITE" id="PS51257">
    <property type="entry name" value="PROKAR_LIPOPROTEIN"/>
    <property type="match status" value="1"/>
</dbReference>
<name>A0A6N7S7J3_9FIRM</name>
<feature type="region of interest" description="Disordered" evidence="1">
    <location>
        <begin position="26"/>
        <end position="49"/>
    </location>
</feature>
<dbReference type="OrthoDB" id="9971138at2"/>
<comment type="caution">
    <text evidence="3">The sequence shown here is derived from an EMBL/GenBank/DDBJ whole genome shotgun (WGS) entry which is preliminary data.</text>
</comment>
<evidence type="ECO:0000313" key="3">
    <source>
        <dbReference type="EMBL" id="MSA89853.1"/>
    </source>
</evidence>
<evidence type="ECO:0000313" key="5">
    <source>
        <dbReference type="Proteomes" id="UP000433575"/>
    </source>
</evidence>
<keyword evidence="6" id="KW-1185">Reference proteome</keyword>